<name>A0A9P8C0A8_9HELO</name>
<comment type="caution">
    <text evidence="1">The sequence shown here is derived from an EMBL/GenBank/DDBJ whole genome shotgun (WGS) entry which is preliminary data.</text>
</comment>
<proteinExistence type="predicted"/>
<reference evidence="1" key="1">
    <citation type="journal article" date="2021" name="IMA Fungus">
        <title>Genomic characterization of three marine fungi, including Emericellopsis atlantica sp. nov. with signatures of a generalist lifestyle and marine biomass degradation.</title>
        <authorList>
            <person name="Hagestad O.C."/>
            <person name="Hou L."/>
            <person name="Andersen J.H."/>
            <person name="Hansen E.H."/>
            <person name="Altermark B."/>
            <person name="Li C."/>
            <person name="Kuhnert E."/>
            <person name="Cox R.J."/>
            <person name="Crous P.W."/>
            <person name="Spatafora J.W."/>
            <person name="Lail K."/>
            <person name="Amirebrahimi M."/>
            <person name="Lipzen A."/>
            <person name="Pangilinan J."/>
            <person name="Andreopoulos W."/>
            <person name="Hayes R.D."/>
            <person name="Ng V."/>
            <person name="Grigoriev I.V."/>
            <person name="Jackson S.A."/>
            <person name="Sutton T.D.S."/>
            <person name="Dobson A.D.W."/>
            <person name="Rama T."/>
        </authorList>
    </citation>
    <scope>NUCLEOTIDE SEQUENCE</scope>
    <source>
        <strain evidence="1">TRa018bII</strain>
    </source>
</reference>
<protein>
    <submittedName>
        <fullName evidence="1">Uncharacterized protein</fullName>
    </submittedName>
</protein>
<gene>
    <name evidence="1" type="ORF">BJ875DRAFT_547569</name>
</gene>
<evidence type="ECO:0000313" key="2">
    <source>
        <dbReference type="Proteomes" id="UP000824998"/>
    </source>
</evidence>
<dbReference type="Proteomes" id="UP000824998">
    <property type="component" value="Unassembled WGS sequence"/>
</dbReference>
<organism evidence="1 2">
    <name type="scientific">Amylocarpus encephaloides</name>
    <dbReference type="NCBI Taxonomy" id="45428"/>
    <lineage>
        <taxon>Eukaryota</taxon>
        <taxon>Fungi</taxon>
        <taxon>Dikarya</taxon>
        <taxon>Ascomycota</taxon>
        <taxon>Pezizomycotina</taxon>
        <taxon>Leotiomycetes</taxon>
        <taxon>Helotiales</taxon>
        <taxon>Helotiales incertae sedis</taxon>
        <taxon>Amylocarpus</taxon>
    </lineage>
</organism>
<accession>A0A9P8C0A8</accession>
<evidence type="ECO:0000313" key="1">
    <source>
        <dbReference type="EMBL" id="KAG9228660.1"/>
    </source>
</evidence>
<sequence length="418" mass="48105">MPPFPADNLTKTISQQYLLFDPTPPAALSPPTSPYDTRLYLKWGMPKSSSFVQFSLLLRQETELSPALFQLINNSNLEAQLWDSWSITDEYSLQQTSAQELNLLISTIVRYGQIGVYKPSMLLPTDVKIGARDVEDEFNMTPGMAAKLYTLTANPAFWGREGLEFLQYMLRVAVRARMPVELRETTRYQATAMRDQYFRDAFHYLSPCGASVEEVRKIAQFVNGICGLLPSRHLGFVLSLINLIHAYDDQRFLRESDVDNVLRAWDIYVTNLQHVELRLNTTQEYEIYCDARQQQYGDLNKLARDVISFKRSQLLHNKAIVLLKAIDHDRQRKAAEAAFKGSVALDIHGGMVHRTSSIEGMDEMTRNAEWMKYGEEGTSDDDDEYQEENFEESPCERVKRRLVARRVARQANIEKMLF</sequence>
<keyword evidence="2" id="KW-1185">Reference proteome</keyword>
<dbReference type="EMBL" id="MU251883">
    <property type="protein sequence ID" value="KAG9228660.1"/>
    <property type="molecule type" value="Genomic_DNA"/>
</dbReference>
<dbReference type="AlphaFoldDB" id="A0A9P8C0A8"/>